<keyword evidence="3" id="KW-1185">Reference proteome</keyword>
<dbReference type="RefSeq" id="WP_076498635.1">
    <property type="nucleotide sequence ID" value="NZ_FTOP01000002.1"/>
</dbReference>
<dbReference type="OrthoDB" id="826822at2"/>
<evidence type="ECO:0000313" key="3">
    <source>
        <dbReference type="Proteomes" id="UP000186026"/>
    </source>
</evidence>
<evidence type="ECO:0000313" key="2">
    <source>
        <dbReference type="EMBL" id="SIS64275.1"/>
    </source>
</evidence>
<dbReference type="AlphaFoldDB" id="A0A1N7KRU6"/>
<protein>
    <submittedName>
        <fullName evidence="2">Uncharacterized protein</fullName>
    </submittedName>
</protein>
<organism evidence="2 3">
    <name type="scientific">Belliella pelovolcani</name>
    <dbReference type="NCBI Taxonomy" id="529505"/>
    <lineage>
        <taxon>Bacteria</taxon>
        <taxon>Pseudomonadati</taxon>
        <taxon>Bacteroidota</taxon>
        <taxon>Cytophagia</taxon>
        <taxon>Cytophagales</taxon>
        <taxon>Cyclobacteriaceae</taxon>
        <taxon>Belliella</taxon>
    </lineage>
</organism>
<evidence type="ECO:0000256" key="1">
    <source>
        <dbReference type="SAM" id="SignalP"/>
    </source>
</evidence>
<dbReference type="PROSITE" id="PS51257">
    <property type="entry name" value="PROKAR_LIPOPROTEIN"/>
    <property type="match status" value="1"/>
</dbReference>
<feature type="chain" id="PRO_5013134266" evidence="1">
    <location>
        <begin position="29"/>
        <end position="322"/>
    </location>
</feature>
<gene>
    <name evidence="2" type="ORF">SAMN05421761_102295</name>
</gene>
<reference evidence="3" key="1">
    <citation type="submission" date="2017-01" db="EMBL/GenBank/DDBJ databases">
        <authorList>
            <person name="Varghese N."/>
            <person name="Submissions S."/>
        </authorList>
    </citation>
    <scope>NUCLEOTIDE SEQUENCE [LARGE SCALE GENOMIC DNA]</scope>
    <source>
        <strain evidence="3">DSM 46698</strain>
    </source>
</reference>
<feature type="signal peptide" evidence="1">
    <location>
        <begin position="1"/>
        <end position="28"/>
    </location>
</feature>
<sequence length="322" mass="35005">MKRSTMLGGRYSVVAVISAMLLFSCSQLEDIHPDAIQDNQIEATADGFKLTPLGGINAANFRTHEDVSCDDYCINPEDASTFIVESYTASFQNGNEIFVNTYQKGEVMVYEFRSSQGNDLKKITFNGSDIYASNQAAAEPFIYEVALESVVACTEIKDDIEVRSTNSNSNAGATGNTVVFSTSYALFDICVIDTCEEFMVEAIEGMENAYRFTYISNEALEDVTIQMTLPQIADWEALDGKSYEEFGNGANGGIRWTGDLAACGDGITFELQFKPACEVSNSNSKGNKNTTPSSVNLMTNFVVQGGEFGGNKLKNNITAACN</sequence>
<keyword evidence="1" id="KW-0732">Signal</keyword>
<proteinExistence type="predicted"/>
<accession>A0A1N7KRU6</accession>
<dbReference type="EMBL" id="FTOP01000002">
    <property type="protein sequence ID" value="SIS64275.1"/>
    <property type="molecule type" value="Genomic_DNA"/>
</dbReference>
<dbReference type="Proteomes" id="UP000186026">
    <property type="component" value="Unassembled WGS sequence"/>
</dbReference>
<name>A0A1N7KRU6_9BACT</name>